<evidence type="ECO:0000313" key="8">
    <source>
        <dbReference type="Proteomes" id="UP001316803"/>
    </source>
</evidence>
<name>A0AAN8E996_9EURO</name>
<dbReference type="SMART" id="SM00829">
    <property type="entry name" value="PKS_ER"/>
    <property type="match status" value="1"/>
</dbReference>
<dbReference type="GO" id="GO:0016491">
    <property type="term" value="F:oxidoreductase activity"/>
    <property type="evidence" value="ECO:0007669"/>
    <property type="project" value="UniProtKB-KW"/>
</dbReference>
<dbReference type="SUPFAM" id="SSF51735">
    <property type="entry name" value="NAD(P)-binding Rossmann-fold domains"/>
    <property type="match status" value="1"/>
</dbReference>
<dbReference type="Gene3D" id="3.40.50.720">
    <property type="entry name" value="NAD(P)-binding Rossmann-like Domain"/>
    <property type="match status" value="1"/>
</dbReference>
<dbReference type="InterPro" id="IPR011032">
    <property type="entry name" value="GroES-like_sf"/>
</dbReference>
<dbReference type="InterPro" id="IPR013154">
    <property type="entry name" value="ADH-like_N"/>
</dbReference>
<evidence type="ECO:0000256" key="5">
    <source>
        <dbReference type="ARBA" id="ARBA00023002"/>
    </source>
</evidence>
<dbReference type="Pfam" id="PF00107">
    <property type="entry name" value="ADH_zinc_N"/>
    <property type="match status" value="1"/>
</dbReference>
<dbReference type="Proteomes" id="UP001316803">
    <property type="component" value="Unassembled WGS sequence"/>
</dbReference>
<dbReference type="Gene3D" id="3.90.180.10">
    <property type="entry name" value="Medium-chain alcohol dehydrogenases, catalytic domain"/>
    <property type="match status" value="1"/>
</dbReference>
<evidence type="ECO:0000256" key="3">
    <source>
        <dbReference type="ARBA" id="ARBA00022723"/>
    </source>
</evidence>
<dbReference type="GO" id="GO:0046872">
    <property type="term" value="F:metal ion binding"/>
    <property type="evidence" value="ECO:0007669"/>
    <property type="project" value="UniProtKB-KW"/>
</dbReference>
<keyword evidence="8" id="KW-1185">Reference proteome</keyword>
<dbReference type="PANTHER" id="PTHR43350">
    <property type="entry name" value="NAD-DEPENDENT ALCOHOL DEHYDROGENASE"/>
    <property type="match status" value="1"/>
</dbReference>
<organism evidence="7 8">
    <name type="scientific">Knufia fluminis</name>
    <dbReference type="NCBI Taxonomy" id="191047"/>
    <lineage>
        <taxon>Eukaryota</taxon>
        <taxon>Fungi</taxon>
        <taxon>Dikarya</taxon>
        <taxon>Ascomycota</taxon>
        <taxon>Pezizomycotina</taxon>
        <taxon>Eurotiomycetes</taxon>
        <taxon>Chaetothyriomycetidae</taxon>
        <taxon>Chaetothyriales</taxon>
        <taxon>Trichomeriaceae</taxon>
        <taxon>Knufia</taxon>
    </lineage>
</organism>
<accession>A0AAN8E996</accession>
<evidence type="ECO:0000259" key="6">
    <source>
        <dbReference type="SMART" id="SM00829"/>
    </source>
</evidence>
<comment type="similarity">
    <text evidence="2">Belongs to the zinc-containing alcohol dehydrogenase family.</text>
</comment>
<dbReference type="AlphaFoldDB" id="A0AAN8E996"/>
<gene>
    <name evidence="7" type="ORF">OHC33_010079</name>
</gene>
<sequence length="373" mass="38980">MPTTTQGLVAHELNAEPTLESIQLDDIQPNEALVQIEATGICHTDLSCIDGTLPAEFPNVLGHEGAGTILEAGSELKHLSPGDKVLLSFNHCSKCSECTSSHPAYCHAFGQLNFGGRRADGTQPFSLSNGGKKLYGSFFGQSSFAKVAVIAGASMVKVPSSTRLELFAPLGCGIQTGAGSVLNTLDVQSGQSLAVFGAGSVGLAAIMAGKLRGANPVIAIDLSSERLALAQKLGATHTILASDKNVDVVKEIQGICPPTGVSRAVDCTGAAKVVERMIQALGSRGKAATVGAPSPGTQVPVDIFNHLMLGRQYVGCCEGDSVPEKLISYLIEQHAAGKFPVDELITFYDGNEYAKAFKDVKQGKTIKAVLKWQ</sequence>
<dbReference type="InterPro" id="IPR036291">
    <property type="entry name" value="NAD(P)-bd_dom_sf"/>
</dbReference>
<keyword evidence="4" id="KW-0862">Zinc</keyword>
<keyword evidence="5" id="KW-0560">Oxidoreductase</keyword>
<protein>
    <recommendedName>
        <fullName evidence="6">Enoyl reductase (ER) domain-containing protein</fullName>
    </recommendedName>
</protein>
<evidence type="ECO:0000256" key="2">
    <source>
        <dbReference type="ARBA" id="ARBA00008072"/>
    </source>
</evidence>
<dbReference type="PANTHER" id="PTHR43350:SF11">
    <property type="entry name" value="ENOYL REDUCTASE (ER) DOMAIN-CONTAINING PROTEIN"/>
    <property type="match status" value="1"/>
</dbReference>
<evidence type="ECO:0000256" key="1">
    <source>
        <dbReference type="ARBA" id="ARBA00001947"/>
    </source>
</evidence>
<dbReference type="InterPro" id="IPR020843">
    <property type="entry name" value="ER"/>
</dbReference>
<dbReference type="InterPro" id="IPR013149">
    <property type="entry name" value="ADH-like_C"/>
</dbReference>
<evidence type="ECO:0000313" key="7">
    <source>
        <dbReference type="EMBL" id="KAK5948828.1"/>
    </source>
</evidence>
<comment type="caution">
    <text evidence="7">The sequence shown here is derived from an EMBL/GenBank/DDBJ whole genome shotgun (WGS) entry which is preliminary data.</text>
</comment>
<dbReference type="FunFam" id="3.40.50.720:FF:000003">
    <property type="entry name" value="S-(hydroxymethyl)glutathione dehydrogenase"/>
    <property type="match status" value="1"/>
</dbReference>
<reference evidence="7 8" key="1">
    <citation type="submission" date="2022-12" db="EMBL/GenBank/DDBJ databases">
        <title>Genomic features and morphological characterization of a novel Knufia sp. strain isolated from spacecraft assembly facility.</title>
        <authorList>
            <person name="Teixeira M."/>
            <person name="Chander A.M."/>
            <person name="Stajich J.E."/>
            <person name="Venkateswaran K."/>
        </authorList>
    </citation>
    <scope>NUCLEOTIDE SEQUENCE [LARGE SCALE GENOMIC DNA]</scope>
    <source>
        <strain evidence="7 8">FJI-L2-BK-P2</strain>
    </source>
</reference>
<feature type="domain" description="Enoyl reductase (ER)" evidence="6">
    <location>
        <begin position="17"/>
        <end position="370"/>
    </location>
</feature>
<dbReference type="SUPFAM" id="SSF50129">
    <property type="entry name" value="GroES-like"/>
    <property type="match status" value="1"/>
</dbReference>
<comment type="cofactor">
    <cofactor evidence="1">
        <name>Zn(2+)</name>
        <dbReference type="ChEBI" id="CHEBI:29105"/>
    </cofactor>
</comment>
<evidence type="ECO:0000256" key="4">
    <source>
        <dbReference type="ARBA" id="ARBA00022833"/>
    </source>
</evidence>
<keyword evidence="3" id="KW-0479">Metal-binding</keyword>
<dbReference type="CDD" id="cd08278">
    <property type="entry name" value="benzyl_alcohol_DH"/>
    <property type="match status" value="1"/>
</dbReference>
<proteinExistence type="inferred from homology"/>
<dbReference type="Pfam" id="PF08240">
    <property type="entry name" value="ADH_N"/>
    <property type="match status" value="1"/>
</dbReference>
<dbReference type="EMBL" id="JAKLMC020000042">
    <property type="protein sequence ID" value="KAK5948828.1"/>
    <property type="molecule type" value="Genomic_DNA"/>
</dbReference>